<dbReference type="SUPFAM" id="SSF46689">
    <property type="entry name" value="Homeodomain-like"/>
    <property type="match status" value="1"/>
</dbReference>
<keyword evidence="1 2" id="KW-0238">DNA-binding</keyword>
<feature type="domain" description="HTH tetR-type" evidence="3">
    <location>
        <begin position="10"/>
        <end position="73"/>
    </location>
</feature>
<evidence type="ECO:0000256" key="2">
    <source>
        <dbReference type="PROSITE-ProRule" id="PRU00335"/>
    </source>
</evidence>
<dbReference type="InterPro" id="IPR009057">
    <property type="entry name" value="Homeodomain-like_sf"/>
</dbReference>
<comment type="caution">
    <text evidence="4">The sequence shown here is derived from an EMBL/GenBank/DDBJ whole genome shotgun (WGS) entry which is preliminary data.</text>
</comment>
<dbReference type="RefSeq" id="WP_094404344.1">
    <property type="nucleotide sequence ID" value="NZ_NMVO01000001.1"/>
</dbReference>
<dbReference type="EMBL" id="NMVO01000001">
    <property type="protein sequence ID" value="OYO17509.1"/>
    <property type="molecule type" value="Genomic_DNA"/>
</dbReference>
<name>A0A255GNX9_9ACTN</name>
<gene>
    <name evidence="4" type="ORF">CGZ94_00950</name>
</gene>
<proteinExistence type="predicted"/>
<dbReference type="InterPro" id="IPR001647">
    <property type="entry name" value="HTH_TetR"/>
</dbReference>
<accession>A0A255GNX9</accession>
<feature type="DNA-binding region" description="H-T-H motif" evidence="2">
    <location>
        <begin position="36"/>
        <end position="55"/>
    </location>
</feature>
<organism evidence="4 5">
    <name type="scientific">Enemella evansiae</name>
    <dbReference type="NCBI Taxonomy" id="2016499"/>
    <lineage>
        <taxon>Bacteria</taxon>
        <taxon>Bacillati</taxon>
        <taxon>Actinomycetota</taxon>
        <taxon>Actinomycetes</taxon>
        <taxon>Propionibacteriales</taxon>
        <taxon>Propionibacteriaceae</taxon>
        <taxon>Enemella</taxon>
    </lineage>
</organism>
<evidence type="ECO:0000313" key="5">
    <source>
        <dbReference type="Proteomes" id="UP000215896"/>
    </source>
</evidence>
<sequence length="241" mass="26177">MTTRTHRTEQQTRELVVASVLRQIADHGVPVSADLPMEQIIEAAGVSRASAYRIWRNRAEFQAFAIDQALAVHSSPTLGREEVVAIARRAVLPDDRDRRACAARFIADSADAELTIFTGSERWRAFVAVRALAMTSPDPGLRERLAQIDTQDRDRLTGHYRTIAHALELQPIDPEGVEHLAGSALQLARGTLGHLAGDTADTHALRTGYLTGLVALVRGTFADAVGGAIDPDWGTTLTDRA</sequence>
<reference evidence="4 5" key="1">
    <citation type="submission" date="2017-07" db="EMBL/GenBank/DDBJ databases">
        <title>Draft whole genome sequences of clinical Proprionibacteriaceae strains.</title>
        <authorList>
            <person name="Bernier A.-M."/>
            <person name="Bernard K."/>
            <person name="Domingo M.-C."/>
        </authorList>
    </citation>
    <scope>NUCLEOTIDE SEQUENCE [LARGE SCALE GENOMIC DNA]</scope>
    <source>
        <strain evidence="4 5">NML 030167</strain>
    </source>
</reference>
<dbReference type="AlphaFoldDB" id="A0A255GNX9"/>
<dbReference type="OrthoDB" id="9796019at2"/>
<dbReference type="GO" id="GO:0003677">
    <property type="term" value="F:DNA binding"/>
    <property type="evidence" value="ECO:0007669"/>
    <property type="project" value="UniProtKB-UniRule"/>
</dbReference>
<keyword evidence="5" id="KW-1185">Reference proteome</keyword>
<evidence type="ECO:0000259" key="3">
    <source>
        <dbReference type="PROSITE" id="PS50977"/>
    </source>
</evidence>
<evidence type="ECO:0000256" key="1">
    <source>
        <dbReference type="ARBA" id="ARBA00023125"/>
    </source>
</evidence>
<evidence type="ECO:0000313" key="4">
    <source>
        <dbReference type="EMBL" id="OYO17509.1"/>
    </source>
</evidence>
<dbReference type="Gene3D" id="1.10.357.10">
    <property type="entry name" value="Tetracycline Repressor, domain 2"/>
    <property type="match status" value="1"/>
</dbReference>
<dbReference type="Proteomes" id="UP000215896">
    <property type="component" value="Unassembled WGS sequence"/>
</dbReference>
<dbReference type="PROSITE" id="PS50977">
    <property type="entry name" value="HTH_TETR_2"/>
    <property type="match status" value="1"/>
</dbReference>
<protein>
    <recommendedName>
        <fullName evidence="3">HTH tetR-type domain-containing protein</fullName>
    </recommendedName>
</protein>